<dbReference type="EMBL" id="CACVKT020001809">
    <property type="protein sequence ID" value="CAC5371787.1"/>
    <property type="molecule type" value="Genomic_DNA"/>
</dbReference>
<dbReference type="AlphaFoldDB" id="A0A6J8APU7"/>
<evidence type="ECO:0000256" key="1">
    <source>
        <dbReference type="SAM" id="MobiDB-lite"/>
    </source>
</evidence>
<gene>
    <name evidence="2" type="ORF">MCOR_10118</name>
</gene>
<keyword evidence="3" id="KW-1185">Reference proteome</keyword>
<dbReference type="OrthoDB" id="10523737at2759"/>
<sequence length="254" mass="28611">MKQMLSHQIPKMKRKSARRSPEPCVRLKINPVAHILTRQILDQLLLKLLLILIMSISISIRTRRPFESAAGGVSSPSTTCAMPVNNLVTGGRTVHFSNANCSTSAIHNRTINNEQLVNDKYLYLFSDFDSDYCLNHDIEILHRQVRFFENFKSNTGIFSGVKGRLAKSIQYWEHISANSFILDTLKKGYLIPFIDSPSSMYMKNNKSALQNNEFVSKSVNELVLSGCVIEVPFQPYIVNPLSVATQKSGKGVLF</sequence>
<dbReference type="Proteomes" id="UP000507470">
    <property type="component" value="Unassembled WGS sequence"/>
</dbReference>
<name>A0A6J8APU7_MYTCO</name>
<evidence type="ECO:0000313" key="2">
    <source>
        <dbReference type="EMBL" id="CAC5371787.1"/>
    </source>
</evidence>
<evidence type="ECO:0000313" key="3">
    <source>
        <dbReference type="Proteomes" id="UP000507470"/>
    </source>
</evidence>
<accession>A0A6J8APU7</accession>
<organism evidence="2 3">
    <name type="scientific">Mytilus coruscus</name>
    <name type="common">Sea mussel</name>
    <dbReference type="NCBI Taxonomy" id="42192"/>
    <lineage>
        <taxon>Eukaryota</taxon>
        <taxon>Metazoa</taxon>
        <taxon>Spiralia</taxon>
        <taxon>Lophotrochozoa</taxon>
        <taxon>Mollusca</taxon>
        <taxon>Bivalvia</taxon>
        <taxon>Autobranchia</taxon>
        <taxon>Pteriomorphia</taxon>
        <taxon>Mytilida</taxon>
        <taxon>Mytiloidea</taxon>
        <taxon>Mytilidae</taxon>
        <taxon>Mytilinae</taxon>
        <taxon>Mytilus</taxon>
    </lineage>
</organism>
<reference evidence="2 3" key="1">
    <citation type="submission" date="2020-06" db="EMBL/GenBank/DDBJ databases">
        <authorList>
            <person name="Li R."/>
            <person name="Bekaert M."/>
        </authorList>
    </citation>
    <scope>NUCLEOTIDE SEQUENCE [LARGE SCALE GENOMIC DNA]</scope>
    <source>
        <strain evidence="3">wild</strain>
    </source>
</reference>
<feature type="region of interest" description="Disordered" evidence="1">
    <location>
        <begin position="1"/>
        <end position="21"/>
    </location>
</feature>
<protein>
    <submittedName>
        <fullName evidence="2">Uncharacterized protein</fullName>
    </submittedName>
</protein>
<proteinExistence type="predicted"/>